<dbReference type="GO" id="GO:0035371">
    <property type="term" value="C:microtubule plus-end"/>
    <property type="evidence" value="ECO:0007669"/>
    <property type="project" value="TreeGrafter"/>
</dbReference>
<evidence type="ECO:0000256" key="3">
    <source>
        <dbReference type="ARBA" id="ARBA00023186"/>
    </source>
</evidence>
<dbReference type="GO" id="GO:0051010">
    <property type="term" value="F:microtubule plus-end binding"/>
    <property type="evidence" value="ECO:0007669"/>
    <property type="project" value="TreeGrafter"/>
</dbReference>
<feature type="domain" description="CAP-Gly" evidence="6">
    <location>
        <begin position="211"/>
        <end position="253"/>
    </location>
</feature>
<proteinExistence type="inferred from homology"/>
<dbReference type="OrthoDB" id="2130750at2759"/>
<evidence type="ECO:0000313" key="7">
    <source>
        <dbReference type="EMBL" id="GBG79921.1"/>
    </source>
</evidence>
<feature type="compositionally biased region" description="Basic and acidic residues" evidence="5">
    <location>
        <begin position="253"/>
        <end position="266"/>
    </location>
</feature>
<dbReference type="Gramene" id="GBG79921">
    <property type="protein sequence ID" value="GBG79921"/>
    <property type="gene ID" value="CBR_g30186"/>
</dbReference>
<name>A0A388LC86_CHABU</name>
<dbReference type="GO" id="GO:0005829">
    <property type="term" value="C:cytosol"/>
    <property type="evidence" value="ECO:0007669"/>
    <property type="project" value="EnsemblPlants"/>
</dbReference>
<dbReference type="OMA" id="DQYEQRT"/>
<evidence type="ECO:0000256" key="1">
    <source>
        <dbReference type="ARBA" id="ARBA00004496"/>
    </source>
</evidence>
<keyword evidence="3" id="KW-0143">Chaperone</keyword>
<dbReference type="SUPFAM" id="SSF54236">
    <property type="entry name" value="Ubiquitin-like"/>
    <property type="match status" value="1"/>
</dbReference>
<evidence type="ECO:0000256" key="4">
    <source>
        <dbReference type="ARBA" id="ARBA00025779"/>
    </source>
</evidence>
<dbReference type="PROSITE" id="PS00845">
    <property type="entry name" value="CAP_GLY_1"/>
    <property type="match status" value="1"/>
</dbReference>
<dbReference type="CDD" id="cd01789">
    <property type="entry name" value="Ubl_TBCB"/>
    <property type="match status" value="1"/>
</dbReference>
<gene>
    <name evidence="7" type="ORF">CBR_g30186</name>
</gene>
<dbReference type="InterPro" id="IPR000626">
    <property type="entry name" value="Ubiquitin-like_dom"/>
</dbReference>
<evidence type="ECO:0000256" key="2">
    <source>
        <dbReference type="ARBA" id="ARBA00022490"/>
    </source>
</evidence>
<organism evidence="7 8">
    <name type="scientific">Chara braunii</name>
    <name type="common">Braun's stonewort</name>
    <dbReference type="NCBI Taxonomy" id="69332"/>
    <lineage>
        <taxon>Eukaryota</taxon>
        <taxon>Viridiplantae</taxon>
        <taxon>Streptophyta</taxon>
        <taxon>Charophyceae</taxon>
        <taxon>Charales</taxon>
        <taxon>Characeae</taxon>
        <taxon>Chara</taxon>
    </lineage>
</organism>
<dbReference type="Gene3D" id="2.30.30.190">
    <property type="entry name" value="CAP Gly-rich-like domain"/>
    <property type="match status" value="1"/>
</dbReference>
<dbReference type="PANTHER" id="PTHR18916:SF85">
    <property type="entry name" value="TUBULIN-FOLDING COFACTOR B"/>
    <property type="match status" value="1"/>
</dbReference>
<comment type="caution">
    <text evidence="7">The sequence shown here is derived from an EMBL/GenBank/DDBJ whole genome shotgun (WGS) entry which is preliminary data.</text>
</comment>
<evidence type="ECO:0000259" key="6">
    <source>
        <dbReference type="PROSITE" id="PS50245"/>
    </source>
</evidence>
<evidence type="ECO:0000313" key="8">
    <source>
        <dbReference type="Proteomes" id="UP000265515"/>
    </source>
</evidence>
<dbReference type="GO" id="GO:0005634">
    <property type="term" value="C:nucleus"/>
    <property type="evidence" value="ECO:0007669"/>
    <property type="project" value="TreeGrafter"/>
</dbReference>
<dbReference type="PROSITE" id="PS50245">
    <property type="entry name" value="CAP_GLY_2"/>
    <property type="match status" value="1"/>
</dbReference>
<dbReference type="STRING" id="69332.A0A388LC86"/>
<dbReference type="PANTHER" id="PTHR18916">
    <property type="entry name" value="DYNACTIN 1-RELATED MICROTUBULE-BINDING"/>
    <property type="match status" value="1"/>
</dbReference>
<dbReference type="SUPFAM" id="SSF74924">
    <property type="entry name" value="Cap-Gly domain"/>
    <property type="match status" value="1"/>
</dbReference>
<sequence>MSTADASSLCGLALASTSQQFGADTVLLNASHSHLKQQFSEMRFSQRASIMRVKEQLQVKTGTAVEFMQLQLKDPDGQTLVGALEDDRLLGFYSPVNGYWLHVIDHNPNSLHVGGGFEDLSQVEKYVMSEEDYEKRSESYRKFKKTMMANDPTWTIGKYMAVKSGQDVPQLPDGPVIDENYGADFAKDVRVGDRCEVDLGGKRGVVSFVGRVEGLPPGFWVGVVYDEPVGKHDGTVKGKRYFDCPPGHGGMVRPDHVKTGDFPERDPFEEDEDEI</sequence>
<dbReference type="InterPro" id="IPR000938">
    <property type="entry name" value="CAP-Gly_domain"/>
</dbReference>
<keyword evidence="2" id="KW-0963">Cytoplasm</keyword>
<dbReference type="GO" id="GO:0007023">
    <property type="term" value="P:post-chaperonin tubulin folding pathway"/>
    <property type="evidence" value="ECO:0007669"/>
    <property type="project" value="InterPro"/>
</dbReference>
<dbReference type="Pfam" id="PF01302">
    <property type="entry name" value="CAP_GLY"/>
    <property type="match status" value="1"/>
</dbReference>
<dbReference type="Pfam" id="PF14560">
    <property type="entry name" value="Ubiquitin_2"/>
    <property type="match status" value="1"/>
</dbReference>
<dbReference type="GO" id="GO:0007021">
    <property type="term" value="P:tubulin complex assembly"/>
    <property type="evidence" value="ECO:0007669"/>
    <property type="project" value="InterPro"/>
</dbReference>
<dbReference type="InterPro" id="IPR036859">
    <property type="entry name" value="CAP-Gly_dom_sf"/>
</dbReference>
<accession>A0A388LC86</accession>
<dbReference type="GO" id="GO:0031122">
    <property type="term" value="P:cytoplasmic microtubule organization"/>
    <property type="evidence" value="ECO:0007669"/>
    <property type="project" value="TreeGrafter"/>
</dbReference>
<keyword evidence="8" id="KW-1185">Reference proteome</keyword>
<dbReference type="Proteomes" id="UP000265515">
    <property type="component" value="Unassembled WGS sequence"/>
</dbReference>
<evidence type="ECO:0000256" key="5">
    <source>
        <dbReference type="SAM" id="MobiDB-lite"/>
    </source>
</evidence>
<dbReference type="InterPro" id="IPR029071">
    <property type="entry name" value="Ubiquitin-like_domsf"/>
</dbReference>
<comment type="similarity">
    <text evidence="4">Belongs to the TBCB family.</text>
</comment>
<dbReference type="EMBL" id="BFEA01000332">
    <property type="protein sequence ID" value="GBG79921.1"/>
    <property type="molecule type" value="Genomic_DNA"/>
</dbReference>
<comment type="subcellular location">
    <subcellularLocation>
        <location evidence="1">Cytoplasm</location>
    </subcellularLocation>
</comment>
<dbReference type="GO" id="GO:0043014">
    <property type="term" value="F:alpha-tubulin binding"/>
    <property type="evidence" value="ECO:0007669"/>
    <property type="project" value="InterPro"/>
</dbReference>
<dbReference type="AlphaFoldDB" id="A0A388LC86"/>
<feature type="region of interest" description="Disordered" evidence="5">
    <location>
        <begin position="252"/>
        <end position="275"/>
    </location>
</feature>
<dbReference type="Gene3D" id="3.10.20.90">
    <property type="entry name" value="Phosphatidylinositol 3-kinase Catalytic Subunit, Chain A, domain 1"/>
    <property type="match status" value="1"/>
</dbReference>
<dbReference type="SMART" id="SM01052">
    <property type="entry name" value="CAP_GLY"/>
    <property type="match status" value="1"/>
</dbReference>
<protein>
    <recommendedName>
        <fullName evidence="6">CAP-Gly domain-containing protein</fullName>
    </recommendedName>
</protein>
<reference evidence="7 8" key="1">
    <citation type="journal article" date="2018" name="Cell">
        <title>The Chara Genome: Secondary Complexity and Implications for Plant Terrestrialization.</title>
        <authorList>
            <person name="Nishiyama T."/>
            <person name="Sakayama H."/>
            <person name="Vries J.D."/>
            <person name="Buschmann H."/>
            <person name="Saint-Marcoux D."/>
            <person name="Ullrich K.K."/>
            <person name="Haas F.B."/>
            <person name="Vanderstraeten L."/>
            <person name="Becker D."/>
            <person name="Lang D."/>
            <person name="Vosolsobe S."/>
            <person name="Rombauts S."/>
            <person name="Wilhelmsson P.K.I."/>
            <person name="Janitza P."/>
            <person name="Kern R."/>
            <person name="Heyl A."/>
            <person name="Rumpler F."/>
            <person name="Villalobos L.I.A.C."/>
            <person name="Clay J.M."/>
            <person name="Skokan R."/>
            <person name="Toyoda A."/>
            <person name="Suzuki Y."/>
            <person name="Kagoshima H."/>
            <person name="Schijlen E."/>
            <person name="Tajeshwar N."/>
            <person name="Catarino B."/>
            <person name="Hetherington A.J."/>
            <person name="Saltykova A."/>
            <person name="Bonnot C."/>
            <person name="Breuninger H."/>
            <person name="Symeonidi A."/>
            <person name="Radhakrishnan G.V."/>
            <person name="Van Nieuwerburgh F."/>
            <person name="Deforce D."/>
            <person name="Chang C."/>
            <person name="Karol K.G."/>
            <person name="Hedrich R."/>
            <person name="Ulvskov P."/>
            <person name="Glockner G."/>
            <person name="Delwiche C.F."/>
            <person name="Petrasek J."/>
            <person name="Van de Peer Y."/>
            <person name="Friml J."/>
            <person name="Beilby M."/>
            <person name="Dolan L."/>
            <person name="Kohara Y."/>
            <person name="Sugano S."/>
            <person name="Fujiyama A."/>
            <person name="Delaux P.-M."/>
            <person name="Quint M."/>
            <person name="TheiBen G."/>
            <person name="Hagemann M."/>
            <person name="Harholt J."/>
            <person name="Dunand C."/>
            <person name="Zachgo S."/>
            <person name="Langdale J."/>
            <person name="Maumus F."/>
            <person name="Straeten D.V.D."/>
            <person name="Gould S.B."/>
            <person name="Rensing S.A."/>
        </authorList>
    </citation>
    <scope>NUCLEOTIDE SEQUENCE [LARGE SCALE GENOMIC DNA]</scope>
    <source>
        <strain evidence="7 8">S276</strain>
    </source>
</reference>
<dbReference type="GO" id="GO:0051301">
    <property type="term" value="P:cell division"/>
    <property type="evidence" value="ECO:0007669"/>
    <property type="project" value="EnsemblPlants"/>
</dbReference>
<dbReference type="InterPro" id="IPR045172">
    <property type="entry name" value="TBCB_Ubl"/>
</dbReference>